<feature type="non-terminal residue" evidence="5">
    <location>
        <position position="76"/>
    </location>
</feature>
<organism evidence="5 6">
    <name type="scientific">Choiromyces venosus 120613-1</name>
    <dbReference type="NCBI Taxonomy" id="1336337"/>
    <lineage>
        <taxon>Eukaryota</taxon>
        <taxon>Fungi</taxon>
        <taxon>Dikarya</taxon>
        <taxon>Ascomycota</taxon>
        <taxon>Pezizomycotina</taxon>
        <taxon>Pezizomycetes</taxon>
        <taxon>Pezizales</taxon>
        <taxon>Tuberaceae</taxon>
        <taxon>Choiromyces</taxon>
    </lineage>
</organism>
<dbReference type="EMBL" id="ML120382">
    <property type="protein sequence ID" value="RPB00214.1"/>
    <property type="molecule type" value="Genomic_DNA"/>
</dbReference>
<reference evidence="5 6" key="1">
    <citation type="journal article" date="2018" name="Nat. Ecol. Evol.">
        <title>Pezizomycetes genomes reveal the molecular basis of ectomycorrhizal truffle lifestyle.</title>
        <authorList>
            <person name="Murat C."/>
            <person name="Payen T."/>
            <person name="Noel B."/>
            <person name="Kuo A."/>
            <person name="Morin E."/>
            <person name="Chen J."/>
            <person name="Kohler A."/>
            <person name="Krizsan K."/>
            <person name="Balestrini R."/>
            <person name="Da Silva C."/>
            <person name="Montanini B."/>
            <person name="Hainaut M."/>
            <person name="Levati E."/>
            <person name="Barry K.W."/>
            <person name="Belfiori B."/>
            <person name="Cichocki N."/>
            <person name="Clum A."/>
            <person name="Dockter R.B."/>
            <person name="Fauchery L."/>
            <person name="Guy J."/>
            <person name="Iotti M."/>
            <person name="Le Tacon F."/>
            <person name="Lindquist E.A."/>
            <person name="Lipzen A."/>
            <person name="Malagnac F."/>
            <person name="Mello A."/>
            <person name="Molinier V."/>
            <person name="Miyauchi S."/>
            <person name="Poulain J."/>
            <person name="Riccioni C."/>
            <person name="Rubini A."/>
            <person name="Sitrit Y."/>
            <person name="Splivallo R."/>
            <person name="Traeger S."/>
            <person name="Wang M."/>
            <person name="Zifcakova L."/>
            <person name="Wipf D."/>
            <person name="Zambonelli A."/>
            <person name="Paolocci F."/>
            <person name="Nowrousian M."/>
            <person name="Ottonello S."/>
            <person name="Baldrian P."/>
            <person name="Spatafora J.W."/>
            <person name="Henrissat B."/>
            <person name="Nagy L.G."/>
            <person name="Aury J.M."/>
            <person name="Wincker P."/>
            <person name="Grigoriev I.V."/>
            <person name="Bonfante P."/>
            <person name="Martin F.M."/>
        </authorList>
    </citation>
    <scope>NUCLEOTIDE SEQUENCE [LARGE SCALE GENOMIC DNA]</scope>
    <source>
        <strain evidence="5 6">120613-1</strain>
    </source>
</reference>
<dbReference type="GO" id="GO:0008270">
    <property type="term" value="F:zinc ion binding"/>
    <property type="evidence" value="ECO:0007669"/>
    <property type="project" value="UniProtKB-KW"/>
</dbReference>
<dbReference type="InterPro" id="IPR001876">
    <property type="entry name" value="Znf_RanBP2"/>
</dbReference>
<dbReference type="PROSITE" id="PS01358">
    <property type="entry name" value="ZF_RANBP2_1"/>
    <property type="match status" value="1"/>
</dbReference>
<evidence type="ECO:0000256" key="2">
    <source>
        <dbReference type="ARBA" id="ARBA00022771"/>
    </source>
</evidence>
<evidence type="ECO:0000313" key="5">
    <source>
        <dbReference type="EMBL" id="RPB00214.1"/>
    </source>
</evidence>
<accession>A0A3N4JPH4</accession>
<evidence type="ECO:0000256" key="1">
    <source>
        <dbReference type="ARBA" id="ARBA00022723"/>
    </source>
</evidence>
<evidence type="ECO:0000313" key="6">
    <source>
        <dbReference type="Proteomes" id="UP000276215"/>
    </source>
</evidence>
<dbReference type="Proteomes" id="UP000276215">
    <property type="component" value="Unassembled WGS sequence"/>
</dbReference>
<dbReference type="AlphaFoldDB" id="A0A3N4JPH4"/>
<sequence>MPQSNTANTGPGHFLATPTQYLLPEMKAPNIQPLNDKRYGRYWHCCDCKSKNQMSDVECQSCDHMKCRECLGFNGA</sequence>
<name>A0A3N4JPH4_9PEZI</name>
<keyword evidence="3" id="KW-0862">Zinc</keyword>
<protein>
    <recommendedName>
        <fullName evidence="4">RanBP2-type domain-containing protein</fullName>
    </recommendedName>
</protein>
<evidence type="ECO:0000256" key="3">
    <source>
        <dbReference type="ARBA" id="ARBA00022833"/>
    </source>
</evidence>
<keyword evidence="6" id="KW-1185">Reference proteome</keyword>
<keyword evidence="2" id="KW-0863">Zinc-finger</keyword>
<evidence type="ECO:0000259" key="4">
    <source>
        <dbReference type="PROSITE" id="PS01358"/>
    </source>
</evidence>
<gene>
    <name evidence="5" type="ORF">L873DRAFT_1805664</name>
</gene>
<feature type="domain" description="RanBP2-type" evidence="4">
    <location>
        <begin position="43"/>
        <end position="62"/>
    </location>
</feature>
<keyword evidence="1" id="KW-0479">Metal-binding</keyword>
<proteinExistence type="predicted"/>